<comment type="caution">
    <text evidence="9">The sequence shown here is derived from an EMBL/GenBank/DDBJ whole genome shotgun (WGS) entry which is preliminary data.</text>
</comment>
<gene>
    <name evidence="7 9" type="primary">proA</name>
    <name evidence="9" type="ORF">CLLI_26550</name>
</gene>
<dbReference type="InterPro" id="IPR000965">
    <property type="entry name" value="GPR_dom"/>
</dbReference>
<dbReference type="PIRSF" id="PIRSF000151">
    <property type="entry name" value="GPR"/>
    <property type="match status" value="1"/>
</dbReference>
<dbReference type="EMBL" id="PVXO01000070">
    <property type="protein sequence ID" value="PRR77040.1"/>
    <property type="molecule type" value="Genomic_DNA"/>
</dbReference>
<accession>A0A2T0B0H3</accession>
<dbReference type="AlphaFoldDB" id="A0A2T0B0H3"/>
<reference evidence="9 10" key="1">
    <citation type="submission" date="2018-03" db="EMBL/GenBank/DDBJ databases">
        <title>Genome sequence of Clostridium liquoris DSM 100320.</title>
        <authorList>
            <person name="Poehlein A."/>
            <person name="Daniel R."/>
        </authorList>
    </citation>
    <scope>NUCLEOTIDE SEQUENCE [LARGE SCALE GENOMIC DNA]</scope>
    <source>
        <strain evidence="9 10">DSM 100320</strain>
    </source>
</reference>
<evidence type="ECO:0000256" key="7">
    <source>
        <dbReference type="HAMAP-Rule" id="MF_00412"/>
    </source>
</evidence>
<comment type="subcellular location">
    <subcellularLocation>
        <location evidence="7">Cytoplasm</location>
    </subcellularLocation>
</comment>
<keyword evidence="10" id="KW-1185">Reference proteome</keyword>
<dbReference type="FunFam" id="3.40.309.10:FF:000006">
    <property type="entry name" value="Gamma-glutamyl phosphate reductase"/>
    <property type="match status" value="1"/>
</dbReference>
<dbReference type="PANTHER" id="PTHR11063">
    <property type="entry name" value="GLUTAMATE SEMIALDEHYDE DEHYDROGENASE"/>
    <property type="match status" value="1"/>
</dbReference>
<dbReference type="GO" id="GO:0050661">
    <property type="term" value="F:NADP binding"/>
    <property type="evidence" value="ECO:0007669"/>
    <property type="project" value="InterPro"/>
</dbReference>
<evidence type="ECO:0000313" key="10">
    <source>
        <dbReference type="Proteomes" id="UP000239706"/>
    </source>
</evidence>
<dbReference type="Proteomes" id="UP000239706">
    <property type="component" value="Unassembled WGS sequence"/>
</dbReference>
<keyword evidence="2 7" id="KW-0028">Amino-acid biosynthesis</keyword>
<dbReference type="GO" id="GO:0005737">
    <property type="term" value="C:cytoplasm"/>
    <property type="evidence" value="ECO:0007669"/>
    <property type="project" value="UniProtKB-SubCell"/>
</dbReference>
<dbReference type="NCBIfam" id="NF001221">
    <property type="entry name" value="PRK00197.1"/>
    <property type="match status" value="1"/>
</dbReference>
<comment type="catalytic activity">
    <reaction evidence="6 7">
        <text>L-glutamate 5-semialdehyde + phosphate + NADP(+) = L-glutamyl 5-phosphate + NADPH + H(+)</text>
        <dbReference type="Rhea" id="RHEA:19541"/>
        <dbReference type="ChEBI" id="CHEBI:15378"/>
        <dbReference type="ChEBI" id="CHEBI:43474"/>
        <dbReference type="ChEBI" id="CHEBI:57783"/>
        <dbReference type="ChEBI" id="CHEBI:58066"/>
        <dbReference type="ChEBI" id="CHEBI:58274"/>
        <dbReference type="ChEBI" id="CHEBI:58349"/>
        <dbReference type="EC" id="1.2.1.41"/>
    </reaction>
</comment>
<keyword evidence="7" id="KW-0963">Cytoplasm</keyword>
<evidence type="ECO:0000256" key="2">
    <source>
        <dbReference type="ARBA" id="ARBA00022605"/>
    </source>
</evidence>
<dbReference type="PROSITE" id="PS01223">
    <property type="entry name" value="PROA"/>
    <property type="match status" value="1"/>
</dbReference>
<comment type="function">
    <text evidence="7">Catalyzes the NADPH-dependent reduction of L-glutamate 5-phosphate into L-glutamate 5-semialdehyde and phosphate. The product spontaneously undergoes cyclization to form 1-pyrroline-5-carboxylate.</text>
</comment>
<keyword evidence="5 7" id="KW-0560">Oxidoreductase</keyword>
<comment type="similarity">
    <text evidence="7">Belongs to the gamma-glutamyl phosphate reductase family.</text>
</comment>
<dbReference type="InterPro" id="IPR016161">
    <property type="entry name" value="Ald_DH/histidinol_DH"/>
</dbReference>
<dbReference type="GO" id="GO:0004350">
    <property type="term" value="F:glutamate-5-semialdehyde dehydrogenase activity"/>
    <property type="evidence" value="ECO:0007669"/>
    <property type="project" value="UniProtKB-UniRule"/>
</dbReference>
<dbReference type="OrthoDB" id="9809970at2"/>
<dbReference type="GO" id="GO:0055129">
    <property type="term" value="P:L-proline biosynthetic process"/>
    <property type="evidence" value="ECO:0007669"/>
    <property type="project" value="UniProtKB-UniRule"/>
</dbReference>
<dbReference type="Pfam" id="PF00171">
    <property type="entry name" value="Aldedh"/>
    <property type="match status" value="1"/>
</dbReference>
<evidence type="ECO:0000256" key="5">
    <source>
        <dbReference type="ARBA" id="ARBA00023002"/>
    </source>
</evidence>
<feature type="domain" description="Aldehyde dehydrogenase" evidence="8">
    <location>
        <begin position="13"/>
        <end position="319"/>
    </location>
</feature>
<keyword evidence="4 7" id="KW-0521">NADP</keyword>
<dbReference type="SUPFAM" id="SSF53720">
    <property type="entry name" value="ALDH-like"/>
    <property type="match status" value="1"/>
</dbReference>
<evidence type="ECO:0000259" key="8">
    <source>
        <dbReference type="Pfam" id="PF00171"/>
    </source>
</evidence>
<dbReference type="HAMAP" id="MF_00412">
    <property type="entry name" value="ProA"/>
    <property type="match status" value="1"/>
</dbReference>
<dbReference type="InterPro" id="IPR016163">
    <property type="entry name" value="Ald_DH_C"/>
</dbReference>
<dbReference type="InterPro" id="IPR015590">
    <property type="entry name" value="Aldehyde_DH_dom"/>
</dbReference>
<dbReference type="NCBIfam" id="TIGR00407">
    <property type="entry name" value="proA"/>
    <property type="match status" value="1"/>
</dbReference>
<dbReference type="InterPro" id="IPR020593">
    <property type="entry name" value="G-glutamylP_reductase_CS"/>
</dbReference>
<dbReference type="InterPro" id="IPR016162">
    <property type="entry name" value="Ald_DH_N"/>
</dbReference>
<comment type="pathway">
    <text evidence="1 7">Amino-acid biosynthesis; L-proline biosynthesis; L-glutamate 5-semialdehyde from L-glutamate: step 2/2.</text>
</comment>
<evidence type="ECO:0000256" key="1">
    <source>
        <dbReference type="ARBA" id="ARBA00004985"/>
    </source>
</evidence>
<sequence length="429" mass="46925">MDNLKEYIIEKGQKAKLAARVLSTLDTDSKNKALHAMAKALEENMKSIIDANSIDMKNGEEKGLSKSMLDRLLINEKRILDMSEGLTQVSKLPDPIGEITKMWKRPNGLTIGEKRVPLGVIGIIYEARPNVTVDAAALCLKSGNAVILRGGSEAINTNKVVANLLSGACKECGLPEGTVQLIETTDREAVNIMLKLNEYIDVLIPRGGRGLIQTVVKNATVPVIETGVGNCHIFVDESADLKMAEDIIINAKVQRPAVCNAMESLLVHEKIAEKFLPIIAASLSKLGVELRVCDEGKKIIMDSIKDEEILKHIVDATSEDWDTEFLDLILSVKVVPSLDAALDHIYKHGTKHSEAIITESYSNSQRFLNEVDAAAVYVNASTRFTDGFEYGFGAEIGISTQKLHARGPMGLQQLTTTKYIVYGNGQIRK</sequence>
<evidence type="ECO:0000256" key="3">
    <source>
        <dbReference type="ARBA" id="ARBA00022650"/>
    </source>
</evidence>
<evidence type="ECO:0000313" key="9">
    <source>
        <dbReference type="EMBL" id="PRR77040.1"/>
    </source>
</evidence>
<dbReference type="Gene3D" id="3.40.309.10">
    <property type="entry name" value="Aldehyde Dehydrogenase, Chain A, domain 2"/>
    <property type="match status" value="1"/>
</dbReference>
<proteinExistence type="inferred from homology"/>
<dbReference type="RefSeq" id="WP_106064682.1">
    <property type="nucleotide sequence ID" value="NZ_PVXO01000070.1"/>
</dbReference>
<dbReference type="Gene3D" id="3.40.605.10">
    <property type="entry name" value="Aldehyde Dehydrogenase, Chain A, domain 1"/>
    <property type="match status" value="1"/>
</dbReference>
<dbReference type="PANTHER" id="PTHR11063:SF8">
    <property type="entry name" value="DELTA-1-PYRROLINE-5-CARBOXYLATE SYNTHASE"/>
    <property type="match status" value="1"/>
</dbReference>
<dbReference type="UniPathway" id="UPA00098">
    <property type="reaction ID" value="UER00360"/>
</dbReference>
<dbReference type="EC" id="1.2.1.41" evidence="7"/>
<name>A0A2T0B0H3_9CLOT</name>
<evidence type="ECO:0000256" key="4">
    <source>
        <dbReference type="ARBA" id="ARBA00022857"/>
    </source>
</evidence>
<dbReference type="InterPro" id="IPR012134">
    <property type="entry name" value="Glu-5-SA_DH"/>
</dbReference>
<keyword evidence="3 7" id="KW-0641">Proline biosynthesis</keyword>
<organism evidence="9 10">
    <name type="scientific">Clostridium liquoris</name>
    <dbReference type="NCBI Taxonomy" id="1289519"/>
    <lineage>
        <taxon>Bacteria</taxon>
        <taxon>Bacillati</taxon>
        <taxon>Bacillota</taxon>
        <taxon>Clostridia</taxon>
        <taxon>Eubacteriales</taxon>
        <taxon>Clostridiaceae</taxon>
        <taxon>Clostridium</taxon>
    </lineage>
</organism>
<evidence type="ECO:0000256" key="6">
    <source>
        <dbReference type="ARBA" id="ARBA00049024"/>
    </source>
</evidence>
<dbReference type="CDD" id="cd07079">
    <property type="entry name" value="ALDH_F18-19_ProA-GPR"/>
    <property type="match status" value="1"/>
</dbReference>
<protein>
    <recommendedName>
        <fullName evidence="7">Gamma-glutamyl phosphate reductase</fullName>
        <shortName evidence="7">GPR</shortName>
        <ecNumber evidence="7">1.2.1.41</ecNumber>
    </recommendedName>
    <alternativeName>
        <fullName evidence="7">Glutamate-5-semialdehyde dehydrogenase</fullName>
    </alternativeName>
    <alternativeName>
        <fullName evidence="7">Glutamyl-gamma-semialdehyde dehydrogenase</fullName>
        <shortName evidence="7">GSA dehydrogenase</shortName>
    </alternativeName>
</protein>